<accession>A0A369J0Z5</accession>
<feature type="compositionally biased region" description="Polar residues" evidence="1">
    <location>
        <begin position="607"/>
        <end position="616"/>
    </location>
</feature>
<feature type="compositionally biased region" description="Polar residues" evidence="1">
    <location>
        <begin position="181"/>
        <end position="195"/>
    </location>
</feature>
<name>A0A369J0Z5_HYPMA</name>
<proteinExistence type="predicted"/>
<feature type="compositionally biased region" description="Polar residues" evidence="1">
    <location>
        <begin position="516"/>
        <end position="531"/>
    </location>
</feature>
<organism evidence="3 4">
    <name type="scientific">Hypsizygus marmoreus</name>
    <name type="common">White beech mushroom</name>
    <name type="synonym">Agaricus marmoreus</name>
    <dbReference type="NCBI Taxonomy" id="39966"/>
    <lineage>
        <taxon>Eukaryota</taxon>
        <taxon>Fungi</taxon>
        <taxon>Dikarya</taxon>
        <taxon>Basidiomycota</taxon>
        <taxon>Agaricomycotina</taxon>
        <taxon>Agaricomycetes</taxon>
        <taxon>Agaricomycetidae</taxon>
        <taxon>Agaricales</taxon>
        <taxon>Tricholomatineae</taxon>
        <taxon>Lyophyllaceae</taxon>
        <taxon>Hypsizygus</taxon>
    </lineage>
</organism>
<comment type="caution">
    <text evidence="3">The sequence shown here is derived from an EMBL/GenBank/DDBJ whole genome shotgun (WGS) entry which is preliminary data.</text>
</comment>
<sequence length="630" mass="69572">MFSLSPVSTWPALVKGSLKLLGLFVLPRPAFTFPTATSTAVPLYRTTHRTSFNMNMQTPINDSSMHSFDRSQSLYNGYGPRSSTPHRAERGTGSSLRRGEKEACCCSCHCPQAVTPVKQVGGRSFCSVTPSQVSGRSPGSVQRSTTRRRDIYMHDPPSPSPSAKPRYRMEVEIQMPSIQKLESANNQDSQGPQSRKLSEQKKRKSGRFSQEPSSGDAEILKLTPKSKSQQSPIANGADTSRRKSLRRSKMVIGSGPESDSGLDMHHQQEVETIYEPEFVPEMLYLDSAKSQKILSHNQSQSRYFELDLSPIIEDVKTFIPPPHLQSGTEEDVFTTRGPRSFANEIASPASPRSCSSYGEVIPMTRPIGFQTPSFLEDSETSYATAYTSFLPFATPRSPMSPRYIPSMCEEVAVDPNFQEGISVLANVPSVILTSPTPDLQQSPQLLGAHGHHASTLVHQLQQEHRPVPPPTPPGSNRLEKRWIPRGLGFASLVGESVFVDELGVVHDGARDGVNEKQATQGYASRLDSTIPTGGGRGRRAWDKVSDAFLIGRIRGTSKLKLAGRRDAASDPIPRRREHGQGLNTWLDEDSTRKRWFGRSSPFKTRAAASTTTQEANGTERGHSHLFWNWK</sequence>
<keyword evidence="2" id="KW-0732">Signal</keyword>
<evidence type="ECO:0000313" key="3">
    <source>
        <dbReference type="EMBL" id="RDB15671.1"/>
    </source>
</evidence>
<feature type="compositionally biased region" description="Polar residues" evidence="1">
    <location>
        <begin position="71"/>
        <end position="85"/>
    </location>
</feature>
<dbReference type="Proteomes" id="UP000076154">
    <property type="component" value="Unassembled WGS sequence"/>
</dbReference>
<dbReference type="AlphaFoldDB" id="A0A369J0Z5"/>
<evidence type="ECO:0000313" key="4">
    <source>
        <dbReference type="Proteomes" id="UP000076154"/>
    </source>
</evidence>
<reference evidence="3" key="1">
    <citation type="submission" date="2018-04" db="EMBL/GenBank/DDBJ databases">
        <title>Whole genome sequencing of Hypsizygus marmoreus.</title>
        <authorList>
            <person name="Choi I.-G."/>
            <person name="Min B."/>
            <person name="Kim J.-G."/>
            <person name="Kim S."/>
            <person name="Oh Y.-L."/>
            <person name="Kong W.-S."/>
            <person name="Park H."/>
            <person name="Jeong J."/>
            <person name="Song E.-S."/>
        </authorList>
    </citation>
    <scope>NUCLEOTIDE SEQUENCE [LARGE SCALE GENOMIC DNA]</scope>
    <source>
        <strain evidence="3">51987-8</strain>
    </source>
</reference>
<protein>
    <submittedName>
        <fullName evidence="3">Uncharacterized protein</fullName>
    </submittedName>
</protein>
<gene>
    <name evidence="3" type="ORF">Hypma_003933</name>
</gene>
<feature type="region of interest" description="Disordered" evidence="1">
    <location>
        <begin position="601"/>
        <end position="622"/>
    </location>
</feature>
<dbReference type="EMBL" id="LUEZ02000143">
    <property type="protein sequence ID" value="RDB15671.1"/>
    <property type="molecule type" value="Genomic_DNA"/>
</dbReference>
<feature type="signal peptide" evidence="2">
    <location>
        <begin position="1"/>
        <end position="32"/>
    </location>
</feature>
<feature type="region of interest" description="Disordered" evidence="1">
    <location>
        <begin position="515"/>
        <end position="538"/>
    </location>
</feature>
<feature type="region of interest" description="Disordered" evidence="1">
    <location>
        <begin position="458"/>
        <end position="478"/>
    </location>
</feature>
<feature type="region of interest" description="Disordered" evidence="1">
    <location>
        <begin position="71"/>
        <end position="96"/>
    </location>
</feature>
<feature type="compositionally biased region" description="Polar residues" evidence="1">
    <location>
        <begin position="127"/>
        <end position="144"/>
    </location>
</feature>
<feature type="region of interest" description="Disordered" evidence="1">
    <location>
        <begin position="181"/>
        <end position="265"/>
    </location>
</feature>
<keyword evidence="4" id="KW-1185">Reference proteome</keyword>
<evidence type="ECO:0000256" key="2">
    <source>
        <dbReference type="SAM" id="SignalP"/>
    </source>
</evidence>
<dbReference type="OrthoDB" id="3070067at2759"/>
<dbReference type="InParanoid" id="A0A369J0Z5"/>
<feature type="region of interest" description="Disordered" evidence="1">
    <location>
        <begin position="127"/>
        <end position="166"/>
    </location>
</feature>
<feature type="chain" id="PRO_5016851798" evidence="2">
    <location>
        <begin position="33"/>
        <end position="630"/>
    </location>
</feature>
<evidence type="ECO:0000256" key="1">
    <source>
        <dbReference type="SAM" id="MobiDB-lite"/>
    </source>
</evidence>